<organism evidence="7 8">
    <name type="scientific">Candidatus Magasanikbacteria bacterium RIFCSPLOWO2_02_FULL_44_11</name>
    <dbReference type="NCBI Taxonomy" id="1798689"/>
    <lineage>
        <taxon>Bacteria</taxon>
        <taxon>Candidatus Magasanikiibacteriota</taxon>
    </lineage>
</organism>
<evidence type="ECO:0000313" key="8">
    <source>
        <dbReference type="Proteomes" id="UP000178726"/>
    </source>
</evidence>
<dbReference type="GO" id="GO:0006418">
    <property type="term" value="P:tRNA aminoacylation for protein translation"/>
    <property type="evidence" value="ECO:0007669"/>
    <property type="project" value="InterPro"/>
</dbReference>
<evidence type="ECO:0008006" key="9">
    <source>
        <dbReference type="Google" id="ProtNLM"/>
    </source>
</evidence>
<evidence type="ECO:0000256" key="1">
    <source>
        <dbReference type="ARBA" id="ARBA00022598"/>
    </source>
</evidence>
<dbReference type="EMBL" id="MFQK01000033">
    <property type="protein sequence ID" value="OGH80735.1"/>
    <property type="molecule type" value="Genomic_DNA"/>
</dbReference>
<evidence type="ECO:0000256" key="2">
    <source>
        <dbReference type="ARBA" id="ARBA00022741"/>
    </source>
</evidence>
<protein>
    <recommendedName>
        <fullName evidence="9">Tryptophan--tRNA ligase</fullName>
    </recommendedName>
</protein>
<keyword evidence="1 6" id="KW-0436">Ligase</keyword>
<reference evidence="7 8" key="1">
    <citation type="journal article" date="2016" name="Nat. Commun.">
        <title>Thousands of microbial genomes shed light on interconnected biogeochemical processes in an aquifer system.</title>
        <authorList>
            <person name="Anantharaman K."/>
            <person name="Brown C.T."/>
            <person name="Hug L.A."/>
            <person name="Sharon I."/>
            <person name="Castelle C.J."/>
            <person name="Probst A.J."/>
            <person name="Thomas B.C."/>
            <person name="Singh A."/>
            <person name="Wilkins M.J."/>
            <person name="Karaoz U."/>
            <person name="Brodie E.L."/>
            <person name="Williams K.H."/>
            <person name="Hubbard S.S."/>
            <person name="Banfield J.F."/>
        </authorList>
    </citation>
    <scope>NUCLEOTIDE SEQUENCE [LARGE SCALE GENOMIC DNA]</scope>
</reference>
<keyword evidence="3 6" id="KW-0067">ATP-binding</keyword>
<sequence length="351" mass="40460">MGHIVFNNEYYNSIMKEFGYSPLEFEPISFSLAVMTKEDLQRQWLCHTGGRSFAESLTNKRAVVTTGFGLSGVPHMGTLAQILKAIRLQQAGLPVQIVLGDLDAYNGKNVRFERTRELAKFYRQFILDSGFSCEPPNSLRTQYESLTTLRLAYLIGHYMEDEMFNCAEEDLHQFYSQHGKVDSSMSYRRKLSLNLMIADFLELLEQNSFDAVMVILGIDEHRYVDFGRKVLEKMTEELPVFRGKSYSAMYSSIIRGFHGYPKMSKSFHGSGITVDMPDEQIKCLIENGEEVTPFPETNVLYQLISSVSLYGNEQIKEAYEECSKQSERWKLIKREYAQHLIALCRRWPNIS</sequence>
<gene>
    <name evidence="7" type="ORF">A3I29_01985</name>
</gene>
<evidence type="ECO:0000313" key="7">
    <source>
        <dbReference type="EMBL" id="OGH80735.1"/>
    </source>
</evidence>
<keyword evidence="4 6" id="KW-0648">Protein biosynthesis</keyword>
<dbReference type="InterPro" id="IPR014729">
    <property type="entry name" value="Rossmann-like_a/b/a_fold"/>
</dbReference>
<dbReference type="AlphaFoldDB" id="A0A1F6N9X0"/>
<dbReference type="GO" id="GO:0005524">
    <property type="term" value="F:ATP binding"/>
    <property type="evidence" value="ECO:0007669"/>
    <property type="project" value="UniProtKB-KW"/>
</dbReference>
<dbReference type="Proteomes" id="UP000178726">
    <property type="component" value="Unassembled WGS sequence"/>
</dbReference>
<name>A0A1F6N9X0_9BACT</name>
<dbReference type="Gene3D" id="3.40.50.620">
    <property type="entry name" value="HUPs"/>
    <property type="match status" value="1"/>
</dbReference>
<comment type="caution">
    <text evidence="7">The sequence shown here is derived from an EMBL/GenBank/DDBJ whole genome shotgun (WGS) entry which is preliminary data.</text>
</comment>
<keyword evidence="5 6" id="KW-0030">Aminoacyl-tRNA synthetase</keyword>
<evidence type="ECO:0000256" key="6">
    <source>
        <dbReference type="RuleBase" id="RU363036"/>
    </source>
</evidence>
<evidence type="ECO:0000256" key="5">
    <source>
        <dbReference type="ARBA" id="ARBA00023146"/>
    </source>
</evidence>
<dbReference type="STRING" id="1798689.A3I29_01985"/>
<dbReference type="GO" id="GO:0004812">
    <property type="term" value="F:aminoacyl-tRNA ligase activity"/>
    <property type="evidence" value="ECO:0007669"/>
    <property type="project" value="UniProtKB-KW"/>
</dbReference>
<dbReference type="Pfam" id="PF00579">
    <property type="entry name" value="tRNA-synt_1b"/>
    <property type="match status" value="1"/>
</dbReference>
<dbReference type="InterPro" id="IPR002305">
    <property type="entry name" value="aa-tRNA-synth_Ic"/>
</dbReference>
<evidence type="ECO:0000256" key="3">
    <source>
        <dbReference type="ARBA" id="ARBA00022840"/>
    </source>
</evidence>
<evidence type="ECO:0000256" key="4">
    <source>
        <dbReference type="ARBA" id="ARBA00022917"/>
    </source>
</evidence>
<keyword evidence="2 6" id="KW-0547">Nucleotide-binding</keyword>
<comment type="similarity">
    <text evidence="6">Belongs to the class-I aminoacyl-tRNA synthetase family.</text>
</comment>
<proteinExistence type="inferred from homology"/>
<accession>A0A1F6N9X0</accession>
<dbReference type="SUPFAM" id="SSF52374">
    <property type="entry name" value="Nucleotidylyl transferase"/>
    <property type="match status" value="1"/>
</dbReference>